<keyword evidence="5 10" id="KW-0812">Transmembrane</keyword>
<dbReference type="PANTHER" id="PTHR31834:SF1">
    <property type="entry name" value="INITIATION-SPECIFIC ALPHA-1,6-MANNOSYLTRANSFERASE"/>
    <property type="match status" value="1"/>
</dbReference>
<dbReference type="RefSeq" id="XP_019036452.1">
    <property type="nucleotide sequence ID" value="XM_019186610.1"/>
</dbReference>
<evidence type="ECO:0000256" key="8">
    <source>
        <dbReference type="ARBA" id="ARBA00023034"/>
    </source>
</evidence>
<evidence type="ECO:0000313" key="11">
    <source>
        <dbReference type="EMBL" id="ODQ57245.1"/>
    </source>
</evidence>
<keyword evidence="9 10" id="KW-0472">Membrane</keyword>
<protein>
    <submittedName>
        <fullName evidence="11">Glycosyltransferase family 32 protein</fullName>
    </submittedName>
</protein>
<keyword evidence="6" id="KW-0735">Signal-anchor</keyword>
<evidence type="ECO:0000256" key="1">
    <source>
        <dbReference type="ARBA" id="ARBA00004323"/>
    </source>
</evidence>
<sequence>MKELKKLTKVINKNKKLKVSIYSLLIITIFVQFYQSIYGISSSNHKLFNTLIKTPSTTSSSLSSNSLFSISKKPLPNSLPNDASLREQLHFQFPYDSTKPFPKIIWQTWKVPITSPDFKSTFRRYTKEWDEKNPDYLYNVIPDSAAHELINHLYSPIPKVLHAYNILPKTILKADFFRYLILFARGGVYSDIDTMGLKPIDKWVSNNQTIFETPNNAGVVIGIEADPDRPDWNDYYARRIQFCQWTIQSKQGHPMLGELIAKITEITLEKEREGVLNKIKGKDAGDDIMNWTGPGIFTDEVFKYLNEVITLDSSVKIINKTPQNEYNQGLDIFQKGVNWRFFTLMEHPIILDDVLVLPITSFSPGVGHMGSKSPSHPSAYVRHMFEGSWKPDAERNIIVDEEPKKPALQNVVVQ</sequence>
<keyword evidence="12" id="KW-1185">Reference proteome</keyword>
<dbReference type="GO" id="GO:0000136">
    <property type="term" value="C:mannan polymerase complex"/>
    <property type="evidence" value="ECO:0007669"/>
    <property type="project" value="TreeGrafter"/>
</dbReference>
<dbReference type="InterPro" id="IPR029044">
    <property type="entry name" value="Nucleotide-diphossugar_trans"/>
</dbReference>
<evidence type="ECO:0000256" key="9">
    <source>
        <dbReference type="ARBA" id="ARBA00023136"/>
    </source>
</evidence>
<dbReference type="GO" id="GO:0006487">
    <property type="term" value="P:protein N-linked glycosylation"/>
    <property type="evidence" value="ECO:0007669"/>
    <property type="project" value="TreeGrafter"/>
</dbReference>
<reference evidence="11 12" key="1">
    <citation type="journal article" date="2016" name="Proc. Natl. Acad. Sci. U.S.A.">
        <title>Comparative genomics of biotechnologically important yeasts.</title>
        <authorList>
            <person name="Riley R."/>
            <person name="Haridas S."/>
            <person name="Wolfe K.H."/>
            <person name="Lopes M.R."/>
            <person name="Hittinger C.T."/>
            <person name="Goeker M."/>
            <person name="Salamov A.A."/>
            <person name="Wisecaver J.H."/>
            <person name="Long T.M."/>
            <person name="Calvey C.H."/>
            <person name="Aerts A.L."/>
            <person name="Barry K.W."/>
            <person name="Choi C."/>
            <person name="Clum A."/>
            <person name="Coughlan A.Y."/>
            <person name="Deshpande S."/>
            <person name="Douglass A.P."/>
            <person name="Hanson S.J."/>
            <person name="Klenk H.-P."/>
            <person name="LaButti K.M."/>
            <person name="Lapidus A."/>
            <person name="Lindquist E.A."/>
            <person name="Lipzen A.M."/>
            <person name="Meier-Kolthoff J.P."/>
            <person name="Ohm R.A."/>
            <person name="Otillar R.P."/>
            <person name="Pangilinan J.L."/>
            <person name="Peng Y."/>
            <person name="Rokas A."/>
            <person name="Rosa C.A."/>
            <person name="Scheuner C."/>
            <person name="Sibirny A.A."/>
            <person name="Slot J.C."/>
            <person name="Stielow J.B."/>
            <person name="Sun H."/>
            <person name="Kurtzman C.P."/>
            <person name="Blackwell M."/>
            <person name="Grigoriev I.V."/>
            <person name="Jeffries T.W."/>
        </authorList>
    </citation>
    <scope>NUCLEOTIDE SEQUENCE [LARGE SCALE GENOMIC DNA]</scope>
    <source>
        <strain evidence="12">ATCC 58044 / CBS 1984 / NCYC 433 / NRRL Y-366-8</strain>
    </source>
</reference>
<dbReference type="GeneID" id="30203856"/>
<feature type="transmembrane region" description="Helical" evidence="10">
    <location>
        <begin position="21"/>
        <end position="40"/>
    </location>
</feature>
<dbReference type="OrthoDB" id="409543at2759"/>
<organism evidence="11 12">
    <name type="scientific">Wickerhamomyces anomalus (strain ATCC 58044 / CBS 1984 / NCYC 433 / NRRL Y-366-8)</name>
    <name type="common">Yeast</name>
    <name type="synonym">Hansenula anomala</name>
    <dbReference type="NCBI Taxonomy" id="683960"/>
    <lineage>
        <taxon>Eukaryota</taxon>
        <taxon>Fungi</taxon>
        <taxon>Dikarya</taxon>
        <taxon>Ascomycota</taxon>
        <taxon>Saccharomycotina</taxon>
        <taxon>Saccharomycetes</taxon>
        <taxon>Phaffomycetales</taxon>
        <taxon>Wickerhamomycetaceae</taxon>
        <taxon>Wickerhamomyces</taxon>
    </lineage>
</organism>
<comment type="similarity">
    <text evidence="2">Belongs to the glycosyltransferase 32 family.</text>
</comment>
<dbReference type="InterPro" id="IPR039367">
    <property type="entry name" value="Och1-like"/>
</dbReference>
<dbReference type="AlphaFoldDB" id="A0A1E3NVV4"/>
<keyword evidence="8" id="KW-0333">Golgi apparatus</keyword>
<evidence type="ECO:0000256" key="3">
    <source>
        <dbReference type="ARBA" id="ARBA00022676"/>
    </source>
</evidence>
<evidence type="ECO:0000256" key="7">
    <source>
        <dbReference type="ARBA" id="ARBA00022989"/>
    </source>
</evidence>
<dbReference type="Proteomes" id="UP000094112">
    <property type="component" value="Unassembled WGS sequence"/>
</dbReference>
<dbReference type="FunFam" id="3.90.550.20:FF:000002">
    <property type="entry name" value="Initiation-specific alpha-1,6-mannosyltransferase"/>
    <property type="match status" value="1"/>
</dbReference>
<dbReference type="Gene3D" id="3.90.550.20">
    <property type="match status" value="1"/>
</dbReference>
<comment type="subcellular location">
    <subcellularLocation>
        <location evidence="1">Golgi apparatus membrane</location>
        <topology evidence="1">Single-pass type II membrane protein</topology>
    </subcellularLocation>
</comment>
<dbReference type="GO" id="GO:0000009">
    <property type="term" value="F:alpha-1,6-mannosyltransferase activity"/>
    <property type="evidence" value="ECO:0007669"/>
    <property type="project" value="InterPro"/>
</dbReference>
<name>A0A1E3NVV4_WICAA</name>
<evidence type="ECO:0000256" key="4">
    <source>
        <dbReference type="ARBA" id="ARBA00022679"/>
    </source>
</evidence>
<keyword evidence="4 11" id="KW-0808">Transferase</keyword>
<keyword evidence="7 10" id="KW-1133">Transmembrane helix</keyword>
<evidence type="ECO:0000256" key="2">
    <source>
        <dbReference type="ARBA" id="ARBA00009003"/>
    </source>
</evidence>
<evidence type="ECO:0000256" key="5">
    <source>
        <dbReference type="ARBA" id="ARBA00022692"/>
    </source>
</evidence>
<dbReference type="STRING" id="683960.A0A1E3NVV4"/>
<keyword evidence="3" id="KW-0328">Glycosyltransferase</keyword>
<evidence type="ECO:0000313" key="12">
    <source>
        <dbReference type="Proteomes" id="UP000094112"/>
    </source>
</evidence>
<dbReference type="SUPFAM" id="SSF53448">
    <property type="entry name" value="Nucleotide-diphospho-sugar transferases"/>
    <property type="match status" value="1"/>
</dbReference>
<accession>A0A1E3NVV4</accession>
<proteinExistence type="inferred from homology"/>
<evidence type="ECO:0000256" key="10">
    <source>
        <dbReference type="SAM" id="Phobius"/>
    </source>
</evidence>
<dbReference type="InterPro" id="IPR007577">
    <property type="entry name" value="GlycoTrfase_DXD_sugar-bd_CS"/>
</dbReference>
<gene>
    <name evidence="11" type="ORF">WICANDRAFT_97873</name>
</gene>
<evidence type="ECO:0000256" key="6">
    <source>
        <dbReference type="ARBA" id="ARBA00022968"/>
    </source>
</evidence>
<dbReference type="PANTHER" id="PTHR31834">
    <property type="entry name" value="INITIATION-SPECIFIC ALPHA-1,6-MANNOSYLTRANSFERASE"/>
    <property type="match status" value="1"/>
</dbReference>
<dbReference type="EMBL" id="KV454214">
    <property type="protein sequence ID" value="ODQ57245.1"/>
    <property type="molecule type" value="Genomic_DNA"/>
</dbReference>
<dbReference type="Pfam" id="PF04488">
    <property type="entry name" value="Gly_transf_sug"/>
    <property type="match status" value="1"/>
</dbReference>